<gene>
    <name evidence="1" type="ORF">DEJ46_19175</name>
</gene>
<dbReference type="EMBL" id="CP029194">
    <property type="protein sequence ID" value="QES20969.1"/>
    <property type="molecule type" value="Genomic_DNA"/>
</dbReference>
<accession>A0A5P2AXT1</accession>
<protein>
    <submittedName>
        <fullName evidence="1">Uncharacterized protein</fullName>
    </submittedName>
</protein>
<dbReference type="Proteomes" id="UP000324106">
    <property type="component" value="Chromosome"/>
</dbReference>
<dbReference type="AlphaFoldDB" id="A0A5P2AXT1"/>
<dbReference type="RefSeq" id="WP_150268071.1">
    <property type="nucleotide sequence ID" value="NZ_CP029194.1"/>
</dbReference>
<name>A0A5P2AXT1_STRVZ</name>
<evidence type="ECO:0000313" key="2">
    <source>
        <dbReference type="Proteomes" id="UP000324106"/>
    </source>
</evidence>
<sequence length="112" mass="12078">MNARTLADLSVPLTALLVLEAKFQHLPAPCLEVSTIFPDRLELAFHCDDFAAFETWREALNMTPADVEHRVQGDGATAVRRVHGTFAGARIRLVGFAPIPELEPVAAGLGAS</sequence>
<dbReference type="OrthoDB" id="3855658at2"/>
<reference evidence="1 2" key="1">
    <citation type="submission" date="2018-05" db="EMBL/GenBank/DDBJ databases">
        <title>Streptomyces venezuelae.</title>
        <authorList>
            <person name="Kim W."/>
            <person name="Lee N."/>
            <person name="Cho B.-K."/>
        </authorList>
    </citation>
    <scope>NUCLEOTIDE SEQUENCE [LARGE SCALE GENOMIC DNA]</scope>
    <source>
        <strain evidence="1 2">ATCC 15068</strain>
    </source>
</reference>
<proteinExistence type="predicted"/>
<organism evidence="1 2">
    <name type="scientific">Streptomyces venezuelae</name>
    <dbReference type="NCBI Taxonomy" id="54571"/>
    <lineage>
        <taxon>Bacteria</taxon>
        <taxon>Bacillati</taxon>
        <taxon>Actinomycetota</taxon>
        <taxon>Actinomycetes</taxon>
        <taxon>Kitasatosporales</taxon>
        <taxon>Streptomycetaceae</taxon>
        <taxon>Streptomyces</taxon>
    </lineage>
</organism>
<evidence type="ECO:0000313" key="1">
    <source>
        <dbReference type="EMBL" id="QES20969.1"/>
    </source>
</evidence>